<protein>
    <submittedName>
        <fullName evidence="1">Uncharacterized protein</fullName>
    </submittedName>
</protein>
<gene>
    <name evidence="1" type="ORF">Tco_0977906</name>
</gene>
<accession>A0ABQ5ELM7</accession>
<sequence length="118" mass="13997">MGRNESDFHVDDQKILEVEPDVDMNGFHFKVDEHIDKIRTDDEKNFQECSVYVINFDGLYCGEESDNKQQFNRKRILKQIRKECKGSGNIRDGRFYVGQEFGRRKHVTEGFRLLFVES</sequence>
<keyword evidence="2" id="KW-1185">Reference proteome</keyword>
<reference evidence="1" key="2">
    <citation type="submission" date="2022-01" db="EMBL/GenBank/DDBJ databases">
        <authorList>
            <person name="Yamashiro T."/>
            <person name="Shiraishi A."/>
            <person name="Satake H."/>
            <person name="Nakayama K."/>
        </authorList>
    </citation>
    <scope>NUCLEOTIDE SEQUENCE</scope>
</reference>
<evidence type="ECO:0000313" key="2">
    <source>
        <dbReference type="Proteomes" id="UP001151760"/>
    </source>
</evidence>
<organism evidence="1 2">
    <name type="scientific">Tanacetum coccineum</name>
    <dbReference type="NCBI Taxonomy" id="301880"/>
    <lineage>
        <taxon>Eukaryota</taxon>
        <taxon>Viridiplantae</taxon>
        <taxon>Streptophyta</taxon>
        <taxon>Embryophyta</taxon>
        <taxon>Tracheophyta</taxon>
        <taxon>Spermatophyta</taxon>
        <taxon>Magnoliopsida</taxon>
        <taxon>eudicotyledons</taxon>
        <taxon>Gunneridae</taxon>
        <taxon>Pentapetalae</taxon>
        <taxon>asterids</taxon>
        <taxon>campanulids</taxon>
        <taxon>Asterales</taxon>
        <taxon>Asteraceae</taxon>
        <taxon>Asteroideae</taxon>
        <taxon>Anthemideae</taxon>
        <taxon>Anthemidinae</taxon>
        <taxon>Tanacetum</taxon>
    </lineage>
</organism>
<dbReference type="EMBL" id="BQNB010016434">
    <property type="protein sequence ID" value="GJT51749.1"/>
    <property type="molecule type" value="Genomic_DNA"/>
</dbReference>
<evidence type="ECO:0000313" key="1">
    <source>
        <dbReference type="EMBL" id="GJT51749.1"/>
    </source>
</evidence>
<proteinExistence type="predicted"/>
<comment type="caution">
    <text evidence="1">The sequence shown here is derived from an EMBL/GenBank/DDBJ whole genome shotgun (WGS) entry which is preliminary data.</text>
</comment>
<dbReference type="Proteomes" id="UP001151760">
    <property type="component" value="Unassembled WGS sequence"/>
</dbReference>
<name>A0ABQ5ELM7_9ASTR</name>
<reference evidence="1" key="1">
    <citation type="journal article" date="2022" name="Int. J. Mol. Sci.">
        <title>Draft Genome of Tanacetum Coccineum: Genomic Comparison of Closely Related Tanacetum-Family Plants.</title>
        <authorList>
            <person name="Yamashiro T."/>
            <person name="Shiraishi A."/>
            <person name="Nakayama K."/>
            <person name="Satake H."/>
        </authorList>
    </citation>
    <scope>NUCLEOTIDE SEQUENCE</scope>
</reference>